<evidence type="ECO:0000256" key="7">
    <source>
        <dbReference type="ARBA" id="ARBA00023065"/>
    </source>
</evidence>
<feature type="transmembrane region" description="Helical" evidence="10">
    <location>
        <begin position="38"/>
        <end position="57"/>
    </location>
</feature>
<gene>
    <name evidence="14" type="ORF">LIER_16319</name>
</gene>
<feature type="domain" description="Cation/H(+) antiporter C-terminal" evidence="13">
    <location>
        <begin position="365"/>
        <end position="512"/>
    </location>
</feature>
<comment type="caution">
    <text evidence="14">The sequence shown here is derived from an EMBL/GenBank/DDBJ whole genome shotgun (WGS) entry which is preliminary data.</text>
</comment>
<feature type="transmembrane region" description="Helical" evidence="10">
    <location>
        <begin position="134"/>
        <end position="156"/>
    </location>
</feature>
<dbReference type="PANTHER" id="PTHR32468">
    <property type="entry name" value="CATION/H + ANTIPORTER"/>
    <property type="match status" value="1"/>
</dbReference>
<accession>A0AAV3Q670</accession>
<keyword evidence="7" id="KW-0406">Ion transport</keyword>
<keyword evidence="2" id="KW-0813">Transport</keyword>
<dbReference type="GO" id="GO:0016020">
    <property type="term" value="C:membrane"/>
    <property type="evidence" value="ECO:0007669"/>
    <property type="project" value="UniProtKB-SubCell"/>
</dbReference>
<evidence type="ECO:0000256" key="9">
    <source>
        <dbReference type="ARBA" id="ARBA00038341"/>
    </source>
</evidence>
<proteinExistence type="inferred from homology"/>
<evidence type="ECO:0000256" key="6">
    <source>
        <dbReference type="ARBA" id="ARBA00022989"/>
    </source>
</evidence>
<comment type="similarity">
    <text evidence="9">Belongs to the monovalent cation:proton antiporter 2 (CPA2) transporter (TC 2.A.37) family. CHX (TC 2.A.37.4) subfamily.</text>
</comment>
<evidence type="ECO:0000259" key="12">
    <source>
        <dbReference type="Pfam" id="PF23256"/>
    </source>
</evidence>
<dbReference type="EMBL" id="BAABME010003635">
    <property type="protein sequence ID" value="GAA0159577.1"/>
    <property type="molecule type" value="Genomic_DNA"/>
</dbReference>
<protein>
    <submittedName>
        <fullName evidence="14">Transporter</fullName>
    </submittedName>
</protein>
<evidence type="ECO:0000256" key="10">
    <source>
        <dbReference type="SAM" id="Phobius"/>
    </source>
</evidence>
<evidence type="ECO:0000259" key="13">
    <source>
        <dbReference type="Pfam" id="PF23259"/>
    </source>
</evidence>
<keyword evidence="4 10" id="KW-0812">Transmembrane</keyword>
<dbReference type="Pfam" id="PF23256">
    <property type="entry name" value="CHX17_2nd"/>
    <property type="match status" value="1"/>
</dbReference>
<evidence type="ECO:0000256" key="3">
    <source>
        <dbReference type="ARBA" id="ARBA00022538"/>
    </source>
</evidence>
<evidence type="ECO:0000256" key="1">
    <source>
        <dbReference type="ARBA" id="ARBA00004141"/>
    </source>
</evidence>
<evidence type="ECO:0000256" key="5">
    <source>
        <dbReference type="ARBA" id="ARBA00022958"/>
    </source>
</evidence>
<keyword evidence="8 10" id="KW-0472">Membrane</keyword>
<keyword evidence="6 10" id="KW-1133">Transmembrane helix</keyword>
<feature type="domain" description="Cation/H+ exchanger transmembrane" evidence="11">
    <location>
        <begin position="3"/>
        <end position="153"/>
    </location>
</feature>
<dbReference type="Proteomes" id="UP001454036">
    <property type="component" value="Unassembled WGS sequence"/>
</dbReference>
<dbReference type="Pfam" id="PF23259">
    <property type="entry name" value="CHX17_C"/>
    <property type="match status" value="1"/>
</dbReference>
<dbReference type="GO" id="GO:0015297">
    <property type="term" value="F:antiporter activity"/>
    <property type="evidence" value="ECO:0007669"/>
    <property type="project" value="InterPro"/>
</dbReference>
<dbReference type="GO" id="GO:0006885">
    <property type="term" value="P:regulation of pH"/>
    <property type="evidence" value="ECO:0007669"/>
    <property type="project" value="TreeGrafter"/>
</dbReference>
<organism evidence="14 15">
    <name type="scientific">Lithospermum erythrorhizon</name>
    <name type="common">Purple gromwell</name>
    <name type="synonym">Lithospermum officinale var. erythrorhizon</name>
    <dbReference type="NCBI Taxonomy" id="34254"/>
    <lineage>
        <taxon>Eukaryota</taxon>
        <taxon>Viridiplantae</taxon>
        <taxon>Streptophyta</taxon>
        <taxon>Embryophyta</taxon>
        <taxon>Tracheophyta</taxon>
        <taxon>Spermatophyta</taxon>
        <taxon>Magnoliopsida</taxon>
        <taxon>eudicotyledons</taxon>
        <taxon>Gunneridae</taxon>
        <taxon>Pentapetalae</taxon>
        <taxon>asterids</taxon>
        <taxon>lamiids</taxon>
        <taxon>Boraginales</taxon>
        <taxon>Boraginaceae</taxon>
        <taxon>Boraginoideae</taxon>
        <taxon>Lithospermeae</taxon>
        <taxon>Lithospermum</taxon>
    </lineage>
</organism>
<evidence type="ECO:0000256" key="4">
    <source>
        <dbReference type="ARBA" id="ARBA00022692"/>
    </source>
</evidence>
<feature type="domain" description="Cation/H(+) antiporter central" evidence="12">
    <location>
        <begin position="210"/>
        <end position="354"/>
    </location>
</feature>
<evidence type="ECO:0000313" key="15">
    <source>
        <dbReference type="Proteomes" id="UP001454036"/>
    </source>
</evidence>
<dbReference type="AlphaFoldDB" id="A0AAV3Q670"/>
<dbReference type="Pfam" id="PF00999">
    <property type="entry name" value="Na_H_Exchanger"/>
    <property type="match status" value="1"/>
</dbReference>
<dbReference type="InterPro" id="IPR057290">
    <property type="entry name" value="CHX17_C"/>
</dbReference>
<dbReference type="InterPro" id="IPR006153">
    <property type="entry name" value="Cation/H_exchanger_TM"/>
</dbReference>
<sequence length="540" mass="59434">MISGFVTDLIGIHAIFGGFVFGLIIPKEGQFAARLIERIEDFVSGLLLPLYFASSGLKTDVTKINGAGSWGLLALVIMAACSGKIMGTFIVAVLCKIPAREALTLGFLMNTKGLVELIVLNIGKEKKVLNDEAFAILVLMALFTTFITTPSVMTICKSDRDKLANSIPKLQEITNKDETRILACIHGPTNIPSIINFIESIRATGTLSHLKLYIMHLIELSERPSSIMLLQRLRKNGIPLINHLYGGGGGGGGKFYDQVLDDISFKNECLLGLVTVRNKTAVSPLLTMHEDICQMVQKKGVRMIILPFHKQWRGINGNEEIMENMGHGWRGVNQRVLMHAPCSVGILVNRELSGVDINIDSVKRVCILFFGGANDRVALNLGWRMAQHPKIKVTLIRFVEQEDIKSCDHKLRVSPPKFKEKELDDVTICEFRRKFEGIVEYMENVSGNTLEAVLTTGRSGYELVVVGKVGWPPSMVATDRQVEHEELGPIGDLLASPGQGIISSVLVVQEHDNKHTEDVTVSLMPQNDEDATANEPSNAV</sequence>
<feature type="transmembrane region" description="Helical" evidence="10">
    <location>
        <begin position="69"/>
        <end position="95"/>
    </location>
</feature>
<reference evidence="14 15" key="1">
    <citation type="submission" date="2024-01" db="EMBL/GenBank/DDBJ databases">
        <title>The complete chloroplast genome sequence of Lithospermum erythrorhizon: insights into the phylogenetic relationship among Boraginaceae species and the maternal lineages of purple gromwells.</title>
        <authorList>
            <person name="Okada T."/>
            <person name="Watanabe K."/>
        </authorList>
    </citation>
    <scope>NUCLEOTIDE SEQUENCE [LARGE SCALE GENOMIC DNA]</scope>
</reference>
<dbReference type="InterPro" id="IPR050794">
    <property type="entry name" value="CPA2_transporter"/>
</dbReference>
<keyword evidence="3" id="KW-0633">Potassium transport</keyword>
<evidence type="ECO:0000259" key="11">
    <source>
        <dbReference type="Pfam" id="PF00999"/>
    </source>
</evidence>
<evidence type="ECO:0000256" key="8">
    <source>
        <dbReference type="ARBA" id="ARBA00023136"/>
    </source>
</evidence>
<dbReference type="InterPro" id="IPR038770">
    <property type="entry name" value="Na+/solute_symporter_sf"/>
</dbReference>
<feature type="transmembrane region" description="Helical" evidence="10">
    <location>
        <begin position="6"/>
        <end position="26"/>
    </location>
</feature>
<dbReference type="PANTHER" id="PTHR32468:SF0">
    <property type="entry name" value="K(+)_H(+) ANTIPORTER 1"/>
    <property type="match status" value="1"/>
</dbReference>
<keyword evidence="5" id="KW-0630">Potassium</keyword>
<comment type="subcellular location">
    <subcellularLocation>
        <location evidence="1">Membrane</location>
        <topology evidence="1">Multi-pass membrane protein</topology>
    </subcellularLocation>
</comment>
<name>A0AAV3Q670_LITER</name>
<dbReference type="Gene3D" id="1.20.1530.20">
    <property type="match status" value="1"/>
</dbReference>
<dbReference type="GO" id="GO:0006813">
    <property type="term" value="P:potassium ion transport"/>
    <property type="evidence" value="ECO:0007669"/>
    <property type="project" value="UniProtKB-KW"/>
</dbReference>
<dbReference type="GO" id="GO:0012505">
    <property type="term" value="C:endomembrane system"/>
    <property type="evidence" value="ECO:0007669"/>
    <property type="project" value="TreeGrafter"/>
</dbReference>
<dbReference type="InterPro" id="IPR057291">
    <property type="entry name" value="CHX17_2nd"/>
</dbReference>
<keyword evidence="15" id="KW-1185">Reference proteome</keyword>
<evidence type="ECO:0000313" key="14">
    <source>
        <dbReference type="EMBL" id="GAA0159577.1"/>
    </source>
</evidence>
<evidence type="ECO:0000256" key="2">
    <source>
        <dbReference type="ARBA" id="ARBA00022448"/>
    </source>
</evidence>
<dbReference type="GO" id="GO:1902600">
    <property type="term" value="P:proton transmembrane transport"/>
    <property type="evidence" value="ECO:0007669"/>
    <property type="project" value="InterPro"/>
</dbReference>